<protein>
    <recommendedName>
        <fullName evidence="3">FHA domain-containing protein</fullName>
    </recommendedName>
</protein>
<dbReference type="Gene3D" id="2.60.200.20">
    <property type="match status" value="1"/>
</dbReference>
<dbReference type="InterPro" id="IPR000253">
    <property type="entry name" value="FHA_dom"/>
</dbReference>
<comment type="caution">
    <text evidence="4">The sequence shown here is derived from an EMBL/GenBank/DDBJ whole genome shotgun (WGS) entry which is preliminary data.</text>
</comment>
<evidence type="ECO:0000313" key="4">
    <source>
        <dbReference type="EMBL" id="MDD7966562.1"/>
    </source>
</evidence>
<evidence type="ECO:0000256" key="2">
    <source>
        <dbReference type="SAM" id="MobiDB-lite"/>
    </source>
</evidence>
<reference evidence="4 5" key="1">
    <citation type="submission" date="2023-02" db="EMBL/GenBank/DDBJ databases">
        <title>Genome sequencing required for Actinomycetospora new species description.</title>
        <authorList>
            <person name="Saimee Y."/>
            <person name="Duangmal K."/>
        </authorList>
    </citation>
    <scope>NUCLEOTIDE SEQUENCE [LARGE SCALE GENOMIC DNA]</scope>
    <source>
        <strain evidence="4 5">DW7H6</strain>
    </source>
</reference>
<dbReference type="SUPFAM" id="SSF49879">
    <property type="entry name" value="SMAD/FHA domain"/>
    <property type="match status" value="1"/>
</dbReference>
<evidence type="ECO:0000313" key="5">
    <source>
        <dbReference type="Proteomes" id="UP001300763"/>
    </source>
</evidence>
<feature type="region of interest" description="Disordered" evidence="2">
    <location>
        <begin position="128"/>
        <end position="148"/>
    </location>
</feature>
<dbReference type="PROSITE" id="PS50006">
    <property type="entry name" value="FHA_DOMAIN"/>
    <property type="match status" value="1"/>
</dbReference>
<keyword evidence="5" id="KW-1185">Reference proteome</keyword>
<dbReference type="Proteomes" id="UP001300763">
    <property type="component" value="Unassembled WGS sequence"/>
</dbReference>
<proteinExistence type="predicted"/>
<name>A0ABT5SUN5_9PSEU</name>
<dbReference type="RefSeq" id="WP_274201067.1">
    <property type="nucleotide sequence ID" value="NZ_JAQZAO010000005.1"/>
</dbReference>
<organism evidence="4 5">
    <name type="scientific">Actinomycetospora lemnae</name>
    <dbReference type="NCBI Taxonomy" id="3019891"/>
    <lineage>
        <taxon>Bacteria</taxon>
        <taxon>Bacillati</taxon>
        <taxon>Actinomycetota</taxon>
        <taxon>Actinomycetes</taxon>
        <taxon>Pseudonocardiales</taxon>
        <taxon>Pseudonocardiaceae</taxon>
        <taxon>Actinomycetospora</taxon>
    </lineage>
</organism>
<accession>A0ABT5SUN5</accession>
<sequence length="251" mass="26840">MAPVVIDDRVVSTAESGVLHVRFGKQVRTLGNNEVMTFGRGPECDLRIAHDPEDPVVSRTAGRVEFAGGRWVLHNSSRFARIILQPRPGAPVPVEPGQAVGLPTRRVHVQVLGSENAVHEIVLDGRAVAGSGGGPSSPAPGLPTAGPPDLSAPEVRLLAALCERLLTLAGAESRLATRREMARRLGVTPERVERRLADLRDRLIRAGVPDLLHTEEFAEGPAARLAGWALRYGVVTRADVDALDAPESDQE</sequence>
<dbReference type="EMBL" id="JAQZAO010000005">
    <property type="protein sequence ID" value="MDD7966562.1"/>
    <property type="molecule type" value="Genomic_DNA"/>
</dbReference>
<evidence type="ECO:0000259" key="3">
    <source>
        <dbReference type="PROSITE" id="PS50006"/>
    </source>
</evidence>
<gene>
    <name evidence="4" type="ORF">PGB27_14590</name>
</gene>
<evidence type="ECO:0000256" key="1">
    <source>
        <dbReference type="ARBA" id="ARBA00022553"/>
    </source>
</evidence>
<dbReference type="InterPro" id="IPR008984">
    <property type="entry name" value="SMAD_FHA_dom_sf"/>
</dbReference>
<keyword evidence="1" id="KW-0597">Phosphoprotein</keyword>
<feature type="domain" description="FHA" evidence="3">
    <location>
        <begin position="36"/>
        <end position="78"/>
    </location>
</feature>